<feature type="transmembrane region" description="Helical" evidence="1">
    <location>
        <begin position="6"/>
        <end position="25"/>
    </location>
</feature>
<keyword evidence="1" id="KW-0812">Transmembrane</keyword>
<dbReference type="Proteomes" id="UP001236415">
    <property type="component" value="Chromosome"/>
</dbReference>
<gene>
    <name evidence="2" type="ORF">QPK24_18245</name>
</gene>
<accession>A0ABY8WYQ2</accession>
<keyword evidence="3" id="KW-1185">Reference proteome</keyword>
<evidence type="ECO:0000256" key="1">
    <source>
        <dbReference type="SAM" id="Phobius"/>
    </source>
</evidence>
<sequence length="53" mass="5940">MQMLAYIGLIGSAIFFFFILLSMILQKWNKKWLTLGLLVFITIFAISAGIGVS</sequence>
<keyword evidence="1" id="KW-1133">Transmembrane helix</keyword>
<feature type="transmembrane region" description="Helical" evidence="1">
    <location>
        <begin position="32"/>
        <end position="52"/>
    </location>
</feature>
<organism evidence="2 3">
    <name type="scientific">Paenibacillus polygoni</name>
    <dbReference type="NCBI Taxonomy" id="3050112"/>
    <lineage>
        <taxon>Bacteria</taxon>
        <taxon>Bacillati</taxon>
        <taxon>Bacillota</taxon>
        <taxon>Bacilli</taxon>
        <taxon>Bacillales</taxon>
        <taxon>Paenibacillaceae</taxon>
        <taxon>Paenibacillus</taxon>
    </lineage>
</organism>
<keyword evidence="1" id="KW-0472">Membrane</keyword>
<evidence type="ECO:0000313" key="2">
    <source>
        <dbReference type="EMBL" id="WIV18321.1"/>
    </source>
</evidence>
<evidence type="ECO:0000313" key="3">
    <source>
        <dbReference type="Proteomes" id="UP001236415"/>
    </source>
</evidence>
<name>A0ABY8WYQ2_9BACL</name>
<protein>
    <submittedName>
        <fullName evidence="2">Uncharacterized protein</fullName>
    </submittedName>
</protein>
<dbReference type="EMBL" id="CP127162">
    <property type="protein sequence ID" value="WIV18321.1"/>
    <property type="molecule type" value="Genomic_DNA"/>
</dbReference>
<proteinExistence type="predicted"/>
<dbReference type="RefSeq" id="WP_285743594.1">
    <property type="nucleotide sequence ID" value="NZ_CP127162.1"/>
</dbReference>
<reference evidence="2 3" key="1">
    <citation type="submission" date="2023-06" db="EMBL/GenBank/DDBJ databases">
        <title>Paenibacillus polygonum sp. nov., an endophytic bacterium, isolated from Polygonum lapathifolium L. in Nanji Wetland National Nature Reserve, South of Poyang Lake, Jiangxi Province, China.</title>
        <authorList>
            <person name="Yu Z."/>
        </authorList>
    </citation>
    <scope>NUCLEOTIDE SEQUENCE [LARGE SCALE GENOMIC DNA]</scope>
    <source>
        <strain evidence="2 3">C31</strain>
    </source>
</reference>